<feature type="transmembrane region" description="Helical" evidence="1">
    <location>
        <begin position="52"/>
        <end position="73"/>
    </location>
</feature>
<keyword evidence="1" id="KW-0812">Transmembrane</keyword>
<evidence type="ECO:0000313" key="2">
    <source>
        <dbReference type="EMBL" id="MBG6135187.1"/>
    </source>
</evidence>
<evidence type="ECO:0000313" key="3">
    <source>
        <dbReference type="Proteomes" id="UP000622552"/>
    </source>
</evidence>
<dbReference type="EMBL" id="JADOUF010000001">
    <property type="protein sequence ID" value="MBG6135187.1"/>
    <property type="molecule type" value="Genomic_DNA"/>
</dbReference>
<dbReference type="InterPro" id="IPR046291">
    <property type="entry name" value="DUF6328"/>
</dbReference>
<feature type="transmembrane region" description="Helical" evidence="1">
    <location>
        <begin position="94"/>
        <end position="114"/>
    </location>
</feature>
<dbReference type="Proteomes" id="UP000622552">
    <property type="component" value="Unassembled WGS sequence"/>
</dbReference>
<keyword evidence="3" id="KW-1185">Reference proteome</keyword>
<protein>
    <submittedName>
        <fullName evidence="2">Heme O synthase-like polyprenyltransferase</fullName>
    </submittedName>
</protein>
<accession>A0A8J7GER7</accession>
<dbReference type="Pfam" id="PF19853">
    <property type="entry name" value="DUF6328"/>
    <property type="match status" value="1"/>
</dbReference>
<name>A0A8J7GER7_9ACTN</name>
<feature type="transmembrane region" description="Helical" evidence="1">
    <location>
        <begin position="120"/>
        <end position="141"/>
    </location>
</feature>
<evidence type="ECO:0000256" key="1">
    <source>
        <dbReference type="SAM" id="Phobius"/>
    </source>
</evidence>
<keyword evidence="1" id="KW-1133">Transmembrane helix</keyword>
<comment type="caution">
    <text evidence="2">The sequence shown here is derived from an EMBL/GenBank/DDBJ whole genome shotgun (WGS) entry which is preliminary data.</text>
</comment>
<dbReference type="AlphaFoldDB" id="A0A8J7GER7"/>
<sequence length="155" mass="17123">MVESESDRAKRNFDELLQELRVAQTGNQILFAFLLTVAFTPRFAQATGPEKFVYVLTVLSASAATALFIAPVNHHRLTFRRGMKSQILPMSSHLAIAGLFFMMLALNGALYLAVRTVVGAPWAGIATGLIATTYVVLWYGVPLIRRIRGYPPQEP</sequence>
<proteinExistence type="predicted"/>
<keyword evidence="1" id="KW-0472">Membrane</keyword>
<organism evidence="2 3">
    <name type="scientific">Longispora fulva</name>
    <dbReference type="NCBI Taxonomy" id="619741"/>
    <lineage>
        <taxon>Bacteria</taxon>
        <taxon>Bacillati</taxon>
        <taxon>Actinomycetota</taxon>
        <taxon>Actinomycetes</taxon>
        <taxon>Micromonosporales</taxon>
        <taxon>Micromonosporaceae</taxon>
        <taxon>Longispora</taxon>
    </lineage>
</organism>
<reference evidence="2" key="1">
    <citation type="submission" date="2020-11" db="EMBL/GenBank/DDBJ databases">
        <title>Sequencing the genomes of 1000 actinobacteria strains.</title>
        <authorList>
            <person name="Klenk H.-P."/>
        </authorList>
    </citation>
    <scope>NUCLEOTIDE SEQUENCE</scope>
    <source>
        <strain evidence="2">DSM 45356</strain>
    </source>
</reference>
<feature type="transmembrane region" description="Helical" evidence="1">
    <location>
        <begin position="20"/>
        <end position="40"/>
    </location>
</feature>
<dbReference type="RefSeq" id="WP_197002335.1">
    <property type="nucleotide sequence ID" value="NZ_BONS01000003.1"/>
</dbReference>
<gene>
    <name evidence="2" type="ORF">IW245_001381</name>
</gene>